<sequence length="174" mass="19334">MKLILTIARFELVYHLRQPAFYLFAFLVVGQGIWYSSQVTALYSYSDPAVTTYLILASLGVVLAIVAVLMAGQSLTKDLDYRTTAYLFTLPITSRMHFAGRFIGTYATVLLLSVGYPVGILLFSSVNGHTQTAWVALADGFVRLIVQNSFIIVSLTFSLTVLLRSIRELTSRYS</sequence>
<feature type="transmembrane region" description="Helical" evidence="1">
    <location>
        <begin position="144"/>
        <end position="163"/>
    </location>
</feature>
<dbReference type="RefSeq" id="WP_111348905.1">
    <property type="nucleotide sequence ID" value="NZ_QLII01000001.1"/>
</dbReference>
<comment type="caution">
    <text evidence="2">The sequence shown here is derived from an EMBL/GenBank/DDBJ whole genome shotgun (WGS) entry which is preliminary data.</text>
</comment>
<evidence type="ECO:0000256" key="1">
    <source>
        <dbReference type="SAM" id="Phobius"/>
    </source>
</evidence>
<gene>
    <name evidence="2" type="ORF">HMF3257_33600</name>
</gene>
<organism evidence="2 3">
    <name type="scientific">Spirosoma telluris</name>
    <dbReference type="NCBI Taxonomy" id="2183553"/>
    <lineage>
        <taxon>Bacteria</taxon>
        <taxon>Pseudomonadati</taxon>
        <taxon>Bacteroidota</taxon>
        <taxon>Cytophagia</taxon>
        <taxon>Cytophagales</taxon>
        <taxon>Cytophagaceae</taxon>
        <taxon>Spirosoma</taxon>
    </lineage>
</organism>
<evidence type="ECO:0008006" key="4">
    <source>
        <dbReference type="Google" id="ProtNLM"/>
    </source>
</evidence>
<keyword evidence="1" id="KW-0472">Membrane</keyword>
<feature type="transmembrane region" description="Helical" evidence="1">
    <location>
        <begin position="103"/>
        <end position="124"/>
    </location>
</feature>
<keyword evidence="1" id="KW-0812">Transmembrane</keyword>
<evidence type="ECO:0000313" key="3">
    <source>
        <dbReference type="Proteomes" id="UP000249016"/>
    </source>
</evidence>
<name>A0A327NRF4_9BACT</name>
<protein>
    <recommendedName>
        <fullName evidence="4">ABC transporter permease</fullName>
    </recommendedName>
</protein>
<keyword evidence="1" id="KW-1133">Transmembrane helix</keyword>
<dbReference type="Proteomes" id="UP000249016">
    <property type="component" value="Unassembled WGS sequence"/>
</dbReference>
<feature type="transmembrane region" description="Helical" evidence="1">
    <location>
        <begin position="20"/>
        <end position="37"/>
    </location>
</feature>
<proteinExistence type="predicted"/>
<reference evidence="2 3" key="1">
    <citation type="submission" date="2018-06" db="EMBL/GenBank/DDBJ databases">
        <title>Spirosoma sp. HMF3257 Genome sequencing and assembly.</title>
        <authorList>
            <person name="Kang H."/>
            <person name="Cha I."/>
            <person name="Kim H."/>
            <person name="Kang J."/>
            <person name="Joh K."/>
        </authorList>
    </citation>
    <scope>NUCLEOTIDE SEQUENCE [LARGE SCALE GENOMIC DNA]</scope>
    <source>
        <strain evidence="2 3">HMF3257</strain>
    </source>
</reference>
<dbReference type="OrthoDB" id="910223at2"/>
<feature type="transmembrane region" description="Helical" evidence="1">
    <location>
        <begin position="49"/>
        <end position="72"/>
    </location>
</feature>
<dbReference type="AlphaFoldDB" id="A0A327NRF4"/>
<keyword evidence="3" id="KW-1185">Reference proteome</keyword>
<dbReference type="EMBL" id="QLII01000001">
    <property type="protein sequence ID" value="RAI77837.1"/>
    <property type="molecule type" value="Genomic_DNA"/>
</dbReference>
<accession>A0A327NRF4</accession>
<evidence type="ECO:0000313" key="2">
    <source>
        <dbReference type="EMBL" id="RAI77837.1"/>
    </source>
</evidence>